<comment type="similarity">
    <text evidence="1">Belongs to the NADH dehydrogenase family.</text>
</comment>
<gene>
    <name evidence="11" type="ORF">JI742_06710</name>
</gene>
<dbReference type="InterPro" id="IPR036188">
    <property type="entry name" value="FAD/NAD-bd_sf"/>
</dbReference>
<dbReference type="PANTHER" id="PTHR43706">
    <property type="entry name" value="NADH DEHYDROGENASE"/>
    <property type="match status" value="1"/>
</dbReference>
<accession>A0A9X0XGL7</accession>
<dbReference type="InterPro" id="IPR054585">
    <property type="entry name" value="NDH2-like_C"/>
</dbReference>
<evidence type="ECO:0000313" key="11">
    <source>
        <dbReference type="EMBL" id="MBL0719578.1"/>
    </source>
</evidence>
<evidence type="ECO:0000259" key="9">
    <source>
        <dbReference type="Pfam" id="PF07992"/>
    </source>
</evidence>
<keyword evidence="7" id="KW-0520">NAD</keyword>
<dbReference type="InterPro" id="IPR023753">
    <property type="entry name" value="FAD/NAD-binding_dom"/>
</dbReference>
<dbReference type="PRINTS" id="PR00368">
    <property type="entry name" value="FADPNR"/>
</dbReference>
<name>A0A9X0XGL7_9BURK</name>
<dbReference type="Pfam" id="PF22366">
    <property type="entry name" value="NDH2_C"/>
    <property type="match status" value="1"/>
</dbReference>
<organism evidence="11 12">
    <name type="scientific">Aquariibacter lacus</name>
    <dbReference type="NCBI Taxonomy" id="2801332"/>
    <lineage>
        <taxon>Bacteria</taxon>
        <taxon>Pseudomonadati</taxon>
        <taxon>Pseudomonadota</taxon>
        <taxon>Betaproteobacteria</taxon>
        <taxon>Burkholderiales</taxon>
        <taxon>Sphaerotilaceae</taxon>
        <taxon>Aquariibacter</taxon>
    </lineage>
</organism>
<proteinExistence type="inferred from homology"/>
<sequence>MPTEPPAPCPVVQPQRGGHASPWRIVIVGAGFGGTTLARALRRWRGPAIELTLVSDESYTTFNPMLPEAVGASVFPEQVVVPVREMLRPAPGRRFVMGEVRGIDWQTRELHCHTLAGPLALPWDHLVLAVGSAARLDLMPGMAEHALPLKTVGDAMHIRNTVLRRLARIELERDPALRRELGHFIVIGGGFSGVEVAGELIDCLHSMRRYYPEVAAAEIRVSLLHGGERLLPELPPGLGEAAERSLVERGVDVLLKARAQQVREDGVDLDDGRSLAGRTVIATAGVRAQALTLRLGLPLVQGRIVTAADLSVPGHDGVWALGDCAYVPNGRGGQIALPTAQFAVRQARHLAANLAAALADRPTLAFSHRSLGMMASIGHLKGVAQAGPFQLHGLPAWLMWRAYYLSQIPSTGRRLRVFFEWVWGMFTPTDITHLRFQRSPGRLKPPAPP</sequence>
<evidence type="ECO:0000256" key="5">
    <source>
        <dbReference type="ARBA" id="ARBA00022946"/>
    </source>
</evidence>
<keyword evidence="3" id="KW-0285">Flavoprotein</keyword>
<comment type="catalytic activity">
    <reaction evidence="8">
        <text>a quinone + NADH + H(+) = a quinol + NAD(+)</text>
        <dbReference type="Rhea" id="RHEA:46160"/>
        <dbReference type="ChEBI" id="CHEBI:15378"/>
        <dbReference type="ChEBI" id="CHEBI:24646"/>
        <dbReference type="ChEBI" id="CHEBI:57540"/>
        <dbReference type="ChEBI" id="CHEBI:57945"/>
        <dbReference type="ChEBI" id="CHEBI:132124"/>
        <dbReference type="EC" id="1.6.5.9"/>
    </reaction>
</comment>
<dbReference type="AlphaFoldDB" id="A0A9X0XGL7"/>
<dbReference type="Pfam" id="PF07992">
    <property type="entry name" value="Pyr_redox_2"/>
    <property type="match status" value="1"/>
</dbReference>
<reference evidence="11 12" key="1">
    <citation type="submission" date="2021-01" db="EMBL/GenBank/DDBJ databases">
        <title>Piscinibacter sp. Jin2 Genome sequencing and assembly.</title>
        <authorList>
            <person name="Kim I."/>
        </authorList>
    </citation>
    <scope>NUCLEOTIDE SEQUENCE [LARGE SCALE GENOMIC DNA]</scope>
    <source>
        <strain evidence="11 12">Jin2</strain>
    </source>
</reference>
<dbReference type="SUPFAM" id="SSF51905">
    <property type="entry name" value="FAD/NAD(P)-binding domain"/>
    <property type="match status" value="2"/>
</dbReference>
<keyword evidence="5" id="KW-0809">Transit peptide</keyword>
<feature type="domain" description="FAD/NAD(P)-binding" evidence="9">
    <location>
        <begin position="24"/>
        <end position="347"/>
    </location>
</feature>
<dbReference type="GO" id="GO:0050136">
    <property type="term" value="F:NADH dehydrogenase (quinone) (non-electrogenic) activity"/>
    <property type="evidence" value="ECO:0007669"/>
    <property type="project" value="UniProtKB-EC"/>
</dbReference>
<dbReference type="EMBL" id="JAERRA010000001">
    <property type="protein sequence ID" value="MBL0719578.1"/>
    <property type="molecule type" value="Genomic_DNA"/>
</dbReference>
<evidence type="ECO:0000259" key="10">
    <source>
        <dbReference type="Pfam" id="PF22366"/>
    </source>
</evidence>
<evidence type="ECO:0000313" key="12">
    <source>
        <dbReference type="Proteomes" id="UP000643207"/>
    </source>
</evidence>
<feature type="domain" description="External alternative NADH-ubiquinone oxidoreductase-like C-terminal" evidence="10">
    <location>
        <begin position="371"/>
        <end position="423"/>
    </location>
</feature>
<evidence type="ECO:0000256" key="4">
    <source>
        <dbReference type="ARBA" id="ARBA00022827"/>
    </source>
</evidence>
<evidence type="ECO:0000256" key="2">
    <source>
        <dbReference type="ARBA" id="ARBA00012637"/>
    </source>
</evidence>
<keyword evidence="12" id="KW-1185">Reference proteome</keyword>
<evidence type="ECO:0000256" key="8">
    <source>
        <dbReference type="ARBA" id="ARBA00047599"/>
    </source>
</evidence>
<dbReference type="Gene3D" id="3.50.50.100">
    <property type="match status" value="1"/>
</dbReference>
<comment type="caution">
    <text evidence="11">The sequence shown here is derived from an EMBL/GenBank/DDBJ whole genome shotgun (WGS) entry which is preliminary data.</text>
</comment>
<protein>
    <recommendedName>
        <fullName evidence="2">NADH:ubiquinone reductase (non-electrogenic)</fullName>
        <ecNumber evidence="2">1.6.5.9</ecNumber>
    </recommendedName>
</protein>
<dbReference type="InterPro" id="IPR045024">
    <property type="entry name" value="NDH-2"/>
</dbReference>
<evidence type="ECO:0000256" key="1">
    <source>
        <dbReference type="ARBA" id="ARBA00005272"/>
    </source>
</evidence>
<keyword evidence="6" id="KW-0560">Oxidoreductase</keyword>
<evidence type="ECO:0000256" key="7">
    <source>
        <dbReference type="ARBA" id="ARBA00023027"/>
    </source>
</evidence>
<dbReference type="EC" id="1.6.5.9" evidence="2"/>
<evidence type="ECO:0000256" key="6">
    <source>
        <dbReference type="ARBA" id="ARBA00023002"/>
    </source>
</evidence>
<dbReference type="PANTHER" id="PTHR43706:SF47">
    <property type="entry name" value="EXTERNAL NADH-UBIQUINONE OXIDOREDUCTASE 1, MITOCHONDRIAL-RELATED"/>
    <property type="match status" value="1"/>
</dbReference>
<evidence type="ECO:0000256" key="3">
    <source>
        <dbReference type="ARBA" id="ARBA00022630"/>
    </source>
</evidence>
<dbReference type="Proteomes" id="UP000643207">
    <property type="component" value="Unassembled WGS sequence"/>
</dbReference>
<keyword evidence="4" id="KW-0274">FAD</keyword>